<proteinExistence type="inferred from homology"/>
<dbReference type="InterPro" id="IPR013763">
    <property type="entry name" value="Cyclin-like_dom"/>
</dbReference>
<name>A0ABN7B6H4_9HEMI</name>
<feature type="domain" description="Cyclin-like" evidence="6">
    <location>
        <begin position="165"/>
        <end position="248"/>
    </location>
</feature>
<feature type="domain" description="Cyclin-like" evidence="6">
    <location>
        <begin position="69"/>
        <end position="152"/>
    </location>
</feature>
<dbReference type="InterPro" id="IPR004367">
    <property type="entry name" value="Cyclin_C-dom"/>
</dbReference>
<dbReference type="SMART" id="SM01332">
    <property type="entry name" value="Cyclin_C"/>
    <property type="match status" value="1"/>
</dbReference>
<dbReference type="EMBL" id="AP028917">
    <property type="protein sequence ID" value="BES98775.1"/>
    <property type="molecule type" value="Genomic_DNA"/>
</dbReference>
<sequence length="293" mass="33804">MNIGNPLLKNVANHDPSKNERRGKLENFTKPLHPYTDDYVRIMLKKEKTYLEAPRNFRTNTRARNIVVNWLVYVHHRYRLTQTVLHKTVALMDHYSSKKHVGRNRLQLIALSCTSLIVKKIGSPPQPSELVKMCASHFNADDLHRGEVDVLQIAKFDLNHPVSPQFLTIFQEYFNLTSEVTLFAQYFLDLWLFYQGIARHRGSVVASVAILFAMHVKKMDVANWRDRLAGLAHFSTEELTAMATAMSKIVSLFDYAKHPAILEKYPTDGYERVRSISQNLEGFDNFLNLENGE</sequence>
<keyword evidence="9" id="KW-1185">Reference proteome</keyword>
<comment type="similarity">
    <text evidence="4">Belongs to the cyclin family.</text>
</comment>
<keyword evidence="1" id="KW-0132">Cell division</keyword>
<dbReference type="Pfam" id="PF02984">
    <property type="entry name" value="Cyclin_C"/>
    <property type="match status" value="1"/>
</dbReference>
<dbReference type="InterPro" id="IPR039361">
    <property type="entry name" value="Cyclin"/>
</dbReference>
<organism evidence="8 9">
    <name type="scientific">Nesidiocoris tenuis</name>
    <dbReference type="NCBI Taxonomy" id="355587"/>
    <lineage>
        <taxon>Eukaryota</taxon>
        <taxon>Metazoa</taxon>
        <taxon>Ecdysozoa</taxon>
        <taxon>Arthropoda</taxon>
        <taxon>Hexapoda</taxon>
        <taxon>Insecta</taxon>
        <taxon>Pterygota</taxon>
        <taxon>Neoptera</taxon>
        <taxon>Paraneoptera</taxon>
        <taxon>Hemiptera</taxon>
        <taxon>Heteroptera</taxon>
        <taxon>Panheteroptera</taxon>
        <taxon>Cimicomorpha</taxon>
        <taxon>Miridae</taxon>
        <taxon>Dicyphina</taxon>
        <taxon>Nesidiocoris</taxon>
    </lineage>
</organism>
<evidence type="ECO:0000256" key="3">
    <source>
        <dbReference type="ARBA" id="ARBA00023306"/>
    </source>
</evidence>
<dbReference type="PANTHER" id="PTHR10177">
    <property type="entry name" value="CYCLINS"/>
    <property type="match status" value="1"/>
</dbReference>
<evidence type="ECO:0000256" key="2">
    <source>
        <dbReference type="ARBA" id="ARBA00023127"/>
    </source>
</evidence>
<reference evidence="8 9" key="1">
    <citation type="submission" date="2023-09" db="EMBL/GenBank/DDBJ databases">
        <title>Nesidiocoris tenuis whole genome shotgun sequence.</title>
        <authorList>
            <person name="Shibata T."/>
            <person name="Shimoda M."/>
            <person name="Kobayashi T."/>
            <person name="Uehara T."/>
        </authorList>
    </citation>
    <scope>NUCLEOTIDE SEQUENCE [LARGE SCALE GENOMIC DNA]</scope>
    <source>
        <strain evidence="8 9">Japan</strain>
    </source>
</reference>
<keyword evidence="3" id="KW-0131">Cell cycle</keyword>
<evidence type="ECO:0000259" key="7">
    <source>
        <dbReference type="SMART" id="SM01332"/>
    </source>
</evidence>
<dbReference type="SMART" id="SM00385">
    <property type="entry name" value="CYCLIN"/>
    <property type="match status" value="2"/>
</dbReference>
<dbReference type="InterPro" id="IPR048258">
    <property type="entry name" value="Cyclins_cyclin-box"/>
</dbReference>
<protein>
    <submittedName>
        <fullName evidence="8">Cyclin B3</fullName>
    </submittedName>
</protein>
<dbReference type="InterPro" id="IPR006671">
    <property type="entry name" value="Cyclin_N"/>
</dbReference>
<dbReference type="Pfam" id="PF00134">
    <property type="entry name" value="Cyclin_N"/>
    <property type="match status" value="1"/>
</dbReference>
<dbReference type="InterPro" id="IPR036915">
    <property type="entry name" value="Cyclin-like_sf"/>
</dbReference>
<evidence type="ECO:0000256" key="4">
    <source>
        <dbReference type="RuleBase" id="RU000383"/>
    </source>
</evidence>
<feature type="domain" description="Cyclin C-terminal" evidence="7">
    <location>
        <begin position="161"/>
        <end position="279"/>
    </location>
</feature>
<evidence type="ECO:0000259" key="6">
    <source>
        <dbReference type="SMART" id="SM00385"/>
    </source>
</evidence>
<dbReference type="PROSITE" id="PS00292">
    <property type="entry name" value="CYCLINS"/>
    <property type="match status" value="1"/>
</dbReference>
<evidence type="ECO:0000256" key="1">
    <source>
        <dbReference type="ARBA" id="ARBA00022618"/>
    </source>
</evidence>
<keyword evidence="2 4" id="KW-0195">Cyclin</keyword>
<dbReference type="Gene3D" id="1.10.472.10">
    <property type="entry name" value="Cyclin-like"/>
    <property type="match status" value="2"/>
</dbReference>
<evidence type="ECO:0000313" key="9">
    <source>
        <dbReference type="Proteomes" id="UP001307889"/>
    </source>
</evidence>
<feature type="compositionally biased region" description="Basic and acidic residues" evidence="5">
    <location>
        <begin position="15"/>
        <end position="24"/>
    </location>
</feature>
<dbReference type="SUPFAM" id="SSF47954">
    <property type="entry name" value="Cyclin-like"/>
    <property type="match status" value="2"/>
</dbReference>
<feature type="region of interest" description="Disordered" evidence="5">
    <location>
        <begin position="1"/>
        <end position="24"/>
    </location>
</feature>
<accession>A0ABN7B6H4</accession>
<dbReference type="Proteomes" id="UP001307889">
    <property type="component" value="Chromosome 9"/>
</dbReference>
<evidence type="ECO:0000313" key="8">
    <source>
        <dbReference type="EMBL" id="BES98775.1"/>
    </source>
</evidence>
<gene>
    <name evidence="8" type="ORF">NTJ_11590</name>
</gene>
<evidence type="ECO:0000256" key="5">
    <source>
        <dbReference type="SAM" id="MobiDB-lite"/>
    </source>
</evidence>